<dbReference type="Proteomes" id="UP001374893">
    <property type="component" value="Chromosome"/>
</dbReference>
<protein>
    <submittedName>
        <fullName evidence="2">Cadherin protein</fullName>
    </submittedName>
</protein>
<feature type="compositionally biased region" description="Acidic residues" evidence="1">
    <location>
        <begin position="352"/>
        <end position="362"/>
    </location>
</feature>
<gene>
    <name evidence="2" type="ORF">HAHE_18220</name>
</gene>
<proteinExistence type="predicted"/>
<feature type="region of interest" description="Disordered" evidence="1">
    <location>
        <begin position="345"/>
        <end position="382"/>
    </location>
</feature>
<evidence type="ECO:0000256" key="1">
    <source>
        <dbReference type="SAM" id="MobiDB-lite"/>
    </source>
</evidence>
<keyword evidence="3" id="KW-1185">Reference proteome</keyword>
<sequence>MLAGLLTTPAWSQGSLLASQTNLFSDNFNNTDDDGGNIGLGSRTDLSGISGVVPATHDLESFAATQQLSNDTLKVNKSGGAAAGARFGGATDRYNWADPAGATRSAILTENGLRIRMDFALSNITNNNDWLGFSFGTPNSDPTVEKIYETGDYGLRLEGDRVISFFGTTTGTVANYNSNLSSGTMTPLEINMVFPSFNTGETVDVTVSVGGVEYLNESFTLDSTDDFRWEFGAYRYASGTLYVDNLEVTSIGEADSDNDDLPDEWEYRWTEPDDLTVLDGTAFGTGPGAGTGDFDGDGLYDIDEYELSVGLSGFSPEAYPDIDPTNADTDSDTLSDYDEVDLALGDPTLADTDGDGLDDAQEDTLLTNPYDPDTDGDGGRDGFEVALGTDPDNDAEFPIAPGVSLVPITDDASSDILASKVYTHKVSGGGAATVNGVLFDVLTTSNSVANLDWTPSGGNTRSNVTSPNLSGWTPATGGVTGTDIINLLSTMTYSTNGGDPGESQTFTLSGLTPGEDYIVRLYIRSWTPGSNRPIDLTFTNGAEVVEAFGAFPEDAPGFALGTYNDHEACYVSWSYTAQGTDLVIDAGTHPSAQVTGKSFHMYGLTNEVDGAVVSPPLVTVIDGTNFISGDPIGTTIGTLSSTIAAVPQAATYTFVSGAGDTDNALFQISAGGELQVGSDFTGSASVNGQTYSVRIQGDGGGETSVDVFELTIFKDDDLNGLNDAFVLLREDSFDSDSSASWTGSDMLSNDPGTGSVVYEIDAGDSDTLMISNPTHTAGALQSAYANNGEVLQVGETVMVDIVNFSFPLQNETIGLIVSLANPPASVAPGGGSARSDIYTAGIRRGGDFRSERFEGTTDLGQQAGSPSDMRGVYITRVSDTEFVAGWVDNANLQLNQVGSYTNPNFAGQPAYVGIYTDIRSSGYSAEVDNFRIIDATPAPPEITNVTRNGSGDMIIDFTGAANTGYIVTKSPDLGSGFVPLASPLNPSTDGSGVGQVTVPASEFGGASRYFLRIEE</sequence>
<evidence type="ECO:0000313" key="2">
    <source>
        <dbReference type="EMBL" id="BCX47914.1"/>
    </source>
</evidence>
<name>A0ABN6H2M3_9BACT</name>
<accession>A0ABN6H2M3</accession>
<organism evidence="2 3">
    <name type="scientific">Haloferula helveola</name>
    <dbReference type="NCBI Taxonomy" id="490095"/>
    <lineage>
        <taxon>Bacteria</taxon>
        <taxon>Pseudomonadati</taxon>
        <taxon>Verrucomicrobiota</taxon>
        <taxon>Verrucomicrobiia</taxon>
        <taxon>Verrucomicrobiales</taxon>
        <taxon>Verrucomicrobiaceae</taxon>
        <taxon>Haloferula</taxon>
    </lineage>
</organism>
<reference evidence="2 3" key="1">
    <citation type="submission" date="2021-06" db="EMBL/GenBank/DDBJ databases">
        <title>Complete genome of Haloferula helveola possessing various polysaccharide degrading enzymes.</title>
        <authorList>
            <person name="Takami H."/>
            <person name="Huang C."/>
            <person name="Hamasaki K."/>
        </authorList>
    </citation>
    <scope>NUCLEOTIDE SEQUENCE [LARGE SCALE GENOMIC DNA]</scope>
    <source>
        <strain evidence="2 3">CN-1</strain>
    </source>
</reference>
<dbReference type="EMBL" id="AP024702">
    <property type="protein sequence ID" value="BCX47914.1"/>
    <property type="molecule type" value="Genomic_DNA"/>
</dbReference>
<evidence type="ECO:0000313" key="3">
    <source>
        <dbReference type="Proteomes" id="UP001374893"/>
    </source>
</evidence>